<dbReference type="KEGG" id="woc:BA177_16630"/>
<feature type="region of interest" description="Disordered" evidence="1">
    <location>
        <begin position="1"/>
        <end position="22"/>
    </location>
</feature>
<dbReference type="AlphaFoldDB" id="A0A193LJ79"/>
<reference evidence="2 3" key="1">
    <citation type="submission" date="2016-06" db="EMBL/GenBank/DDBJ databases">
        <title>Complete genome sequence of a deep-branching marine Gamma Proteobacterium Woeseia oceani type strain XK5.</title>
        <authorList>
            <person name="Mu D."/>
            <person name="Du Z."/>
        </authorList>
    </citation>
    <scope>NUCLEOTIDE SEQUENCE [LARGE SCALE GENOMIC DNA]</scope>
    <source>
        <strain evidence="2 3">XK5</strain>
    </source>
</reference>
<dbReference type="Proteomes" id="UP000092695">
    <property type="component" value="Chromosome"/>
</dbReference>
<proteinExistence type="predicted"/>
<organism evidence="2 3">
    <name type="scientific">Woeseia oceani</name>
    <dbReference type="NCBI Taxonomy" id="1548547"/>
    <lineage>
        <taxon>Bacteria</taxon>
        <taxon>Pseudomonadati</taxon>
        <taxon>Pseudomonadota</taxon>
        <taxon>Gammaproteobacteria</taxon>
        <taxon>Woeseiales</taxon>
        <taxon>Woeseiaceae</taxon>
        <taxon>Woeseia</taxon>
    </lineage>
</organism>
<evidence type="ECO:0000256" key="1">
    <source>
        <dbReference type="SAM" id="MobiDB-lite"/>
    </source>
</evidence>
<dbReference type="STRING" id="1548547.BA177_16630"/>
<feature type="compositionally biased region" description="Basic and acidic residues" evidence="1">
    <location>
        <begin position="13"/>
        <end position="22"/>
    </location>
</feature>
<evidence type="ECO:0000313" key="2">
    <source>
        <dbReference type="EMBL" id="ANO52590.1"/>
    </source>
</evidence>
<sequence length="59" mass="6357">MRDPALSCAGIVTDKHDTSSSERDALMYVPGAAPMQAIVRTKNTPDPQRIVYPGKISAQ</sequence>
<gene>
    <name evidence="2" type="ORF">BA177_16630</name>
</gene>
<dbReference type="EMBL" id="CP016268">
    <property type="protein sequence ID" value="ANO52590.1"/>
    <property type="molecule type" value="Genomic_DNA"/>
</dbReference>
<accession>A0A193LJ79</accession>
<name>A0A193LJ79_9GAMM</name>
<protein>
    <submittedName>
        <fullName evidence="2">Uncharacterized protein</fullName>
    </submittedName>
</protein>
<keyword evidence="3" id="KW-1185">Reference proteome</keyword>
<evidence type="ECO:0000313" key="3">
    <source>
        <dbReference type="Proteomes" id="UP000092695"/>
    </source>
</evidence>